<dbReference type="PANTHER" id="PTHR24421">
    <property type="entry name" value="NITRATE/NITRITE SENSOR PROTEIN NARX-RELATED"/>
    <property type="match status" value="1"/>
</dbReference>
<dbReference type="RefSeq" id="WP_235850929.1">
    <property type="nucleotide sequence ID" value="NZ_CYGY02000045.1"/>
</dbReference>
<comment type="caution">
    <text evidence="18">The sequence shown here is derived from an EMBL/GenBank/DDBJ whole genome shotgun (WGS) entry which is preliminary data.</text>
</comment>
<dbReference type="InterPro" id="IPR011712">
    <property type="entry name" value="Sig_transdc_His_kin_sub3_dim/P"/>
</dbReference>
<comment type="cofactor">
    <cofactor evidence="2">
        <name>[4Fe-4S] cluster</name>
        <dbReference type="ChEBI" id="CHEBI:49883"/>
    </cofactor>
</comment>
<dbReference type="Pfam" id="PF02518">
    <property type="entry name" value="HATPase_c"/>
    <property type="match status" value="1"/>
</dbReference>
<feature type="compositionally biased region" description="Basic and acidic residues" evidence="16">
    <location>
        <begin position="58"/>
        <end position="68"/>
    </location>
</feature>
<dbReference type="GO" id="GO:0046983">
    <property type="term" value="F:protein dimerization activity"/>
    <property type="evidence" value="ECO:0007669"/>
    <property type="project" value="InterPro"/>
</dbReference>
<comment type="subcellular location">
    <subcellularLocation>
        <location evidence="3">Cytoplasm</location>
    </subcellularLocation>
</comment>
<dbReference type="Proteomes" id="UP000195569">
    <property type="component" value="Unassembled WGS sequence"/>
</dbReference>
<keyword evidence="6" id="KW-0004">4Fe-4S</keyword>
<keyword evidence="9" id="KW-0479">Metal-binding</keyword>
<dbReference type="EMBL" id="CYGY02000045">
    <property type="protein sequence ID" value="SIT44998.1"/>
    <property type="molecule type" value="Genomic_DNA"/>
</dbReference>
<dbReference type="SMART" id="SM00387">
    <property type="entry name" value="HATPase_c"/>
    <property type="match status" value="1"/>
</dbReference>
<comment type="catalytic activity">
    <reaction evidence="1">
        <text>ATP + protein L-histidine = ADP + protein N-phospho-L-histidine.</text>
        <dbReference type="EC" id="2.7.13.3"/>
    </reaction>
</comment>
<evidence type="ECO:0000256" key="1">
    <source>
        <dbReference type="ARBA" id="ARBA00000085"/>
    </source>
</evidence>
<dbReference type="GO" id="GO:0016020">
    <property type="term" value="C:membrane"/>
    <property type="evidence" value="ECO:0007669"/>
    <property type="project" value="InterPro"/>
</dbReference>
<feature type="compositionally biased region" description="Polar residues" evidence="16">
    <location>
        <begin position="1"/>
        <end position="10"/>
    </location>
</feature>
<name>A0A1N7SC73_9BURK</name>
<keyword evidence="12" id="KW-0902">Two-component regulatory system</keyword>
<keyword evidence="8" id="KW-0808">Transferase</keyword>
<feature type="domain" description="Histidine kinase" evidence="17">
    <location>
        <begin position="178"/>
        <end position="374"/>
    </location>
</feature>
<evidence type="ECO:0000256" key="8">
    <source>
        <dbReference type="ARBA" id="ARBA00022679"/>
    </source>
</evidence>
<sequence>MPEALSSVNPANPAPDPRQAAGSRADAASATQAPAAQPRATPPRKAGHAQSHAKSHAKSHDQGRTKESHSAASIELSCVVVLTVIVWALCATFDVSELAYRWTRNAERYQLDELPVTMFVLAAGCAWFAWRRYRESQRELLRRRAAEEEAARLLADNRRLASEGIEAQEAERRHLARELHDELGQHLNAIALDAARIRDLSADSGEIHRASLAVMQSASFVYRQIGCMIRKLRPIGLDELGLPSALEHCVEGWRERLPDASFKLTVDGDFDGFTDALNITLYRFVQEALTNVSKFARESSVEIYLVRAPLDGERGGPVVVTVADDGPGTDLSKPRAGLGLVGMRERVEALGGEFHVASEPGRGFLLCARVPPHVVLPEPSAPSVPIEPDEPKSS</sequence>
<protein>
    <recommendedName>
        <fullName evidence="5">Oxygen sensor histidine kinase NreB</fullName>
        <ecNumber evidence="4">2.7.13.3</ecNumber>
    </recommendedName>
    <alternativeName>
        <fullName evidence="15">Nitrogen regulation protein B</fullName>
    </alternativeName>
</protein>
<proteinExistence type="predicted"/>
<feature type="compositionally biased region" description="Low complexity" evidence="16">
    <location>
        <begin position="17"/>
        <end position="39"/>
    </location>
</feature>
<reference evidence="18" key="1">
    <citation type="submission" date="2016-12" db="EMBL/GenBank/DDBJ databases">
        <authorList>
            <person name="Moulin L."/>
        </authorList>
    </citation>
    <scope>NUCLEOTIDE SEQUENCE [LARGE SCALE GENOMIC DNA]</scope>
    <source>
        <strain evidence="18">STM 7183</strain>
    </source>
</reference>
<evidence type="ECO:0000259" key="17">
    <source>
        <dbReference type="PROSITE" id="PS50109"/>
    </source>
</evidence>
<evidence type="ECO:0000256" key="3">
    <source>
        <dbReference type="ARBA" id="ARBA00004496"/>
    </source>
</evidence>
<evidence type="ECO:0000313" key="19">
    <source>
        <dbReference type="Proteomes" id="UP000195569"/>
    </source>
</evidence>
<dbReference type="InterPro" id="IPR005467">
    <property type="entry name" value="His_kinase_dom"/>
</dbReference>
<dbReference type="InterPro" id="IPR003594">
    <property type="entry name" value="HATPase_dom"/>
</dbReference>
<evidence type="ECO:0000256" key="12">
    <source>
        <dbReference type="ARBA" id="ARBA00023012"/>
    </source>
</evidence>
<dbReference type="PRINTS" id="PR00344">
    <property type="entry name" value="BCTRLSENSOR"/>
</dbReference>
<gene>
    <name evidence="18" type="ORF">BN2476_450028</name>
</gene>
<dbReference type="InterPro" id="IPR036890">
    <property type="entry name" value="HATPase_C_sf"/>
</dbReference>
<evidence type="ECO:0000256" key="10">
    <source>
        <dbReference type="ARBA" id="ARBA00022777"/>
    </source>
</evidence>
<evidence type="ECO:0000256" key="4">
    <source>
        <dbReference type="ARBA" id="ARBA00012438"/>
    </source>
</evidence>
<evidence type="ECO:0000256" key="16">
    <source>
        <dbReference type="SAM" id="MobiDB-lite"/>
    </source>
</evidence>
<keyword evidence="11" id="KW-0408">Iron</keyword>
<dbReference type="AlphaFoldDB" id="A0A1N7SC73"/>
<keyword evidence="7" id="KW-0963">Cytoplasm</keyword>
<dbReference type="Pfam" id="PF07730">
    <property type="entry name" value="HisKA_3"/>
    <property type="match status" value="1"/>
</dbReference>
<evidence type="ECO:0000256" key="7">
    <source>
        <dbReference type="ARBA" id="ARBA00022490"/>
    </source>
</evidence>
<evidence type="ECO:0000256" key="15">
    <source>
        <dbReference type="ARBA" id="ARBA00030800"/>
    </source>
</evidence>
<evidence type="ECO:0000313" key="18">
    <source>
        <dbReference type="EMBL" id="SIT44998.1"/>
    </source>
</evidence>
<dbReference type="GO" id="GO:0005737">
    <property type="term" value="C:cytoplasm"/>
    <property type="evidence" value="ECO:0007669"/>
    <property type="project" value="UniProtKB-SubCell"/>
</dbReference>
<evidence type="ECO:0000256" key="5">
    <source>
        <dbReference type="ARBA" id="ARBA00017322"/>
    </source>
</evidence>
<keyword evidence="19" id="KW-1185">Reference proteome</keyword>
<keyword evidence="10 18" id="KW-0418">Kinase</keyword>
<evidence type="ECO:0000256" key="13">
    <source>
        <dbReference type="ARBA" id="ARBA00023014"/>
    </source>
</evidence>
<keyword evidence="13" id="KW-0411">Iron-sulfur</keyword>
<feature type="region of interest" description="Disordered" evidence="16">
    <location>
        <begin position="1"/>
        <end position="68"/>
    </location>
</feature>
<dbReference type="Gene3D" id="3.30.565.10">
    <property type="entry name" value="Histidine kinase-like ATPase, C-terminal domain"/>
    <property type="match status" value="1"/>
</dbReference>
<dbReference type="CDD" id="cd16917">
    <property type="entry name" value="HATPase_UhpB-NarQ-NarX-like"/>
    <property type="match status" value="1"/>
</dbReference>
<dbReference type="InterPro" id="IPR050482">
    <property type="entry name" value="Sensor_HK_TwoCompSys"/>
</dbReference>
<feature type="compositionally biased region" description="Basic residues" evidence="16">
    <location>
        <begin position="45"/>
        <end position="57"/>
    </location>
</feature>
<evidence type="ECO:0000256" key="11">
    <source>
        <dbReference type="ARBA" id="ARBA00023004"/>
    </source>
</evidence>
<dbReference type="GO" id="GO:0051539">
    <property type="term" value="F:4 iron, 4 sulfur cluster binding"/>
    <property type="evidence" value="ECO:0007669"/>
    <property type="project" value="UniProtKB-KW"/>
</dbReference>
<evidence type="ECO:0000256" key="9">
    <source>
        <dbReference type="ARBA" id="ARBA00022723"/>
    </source>
</evidence>
<comment type="function">
    <text evidence="14">Member of the two-component regulatory system NreB/NreC involved in the control of dissimilatory nitrate/nitrite reduction in response to oxygen. NreB functions as a direct oxygen sensor histidine kinase which is autophosphorylated, in the absence of oxygen, probably at the conserved histidine residue, and transfers its phosphate group probably to a conserved aspartate residue of NreC. NreB/NreC activates the expression of the nitrate (narGHJI) and nitrite (nir) reductase operons, as well as the putative nitrate transporter gene narT.</text>
</comment>
<evidence type="ECO:0000256" key="14">
    <source>
        <dbReference type="ARBA" id="ARBA00024827"/>
    </source>
</evidence>
<dbReference type="Gene3D" id="1.20.5.1930">
    <property type="match status" value="1"/>
</dbReference>
<accession>A0A1N7SC73</accession>
<dbReference type="GO" id="GO:0046872">
    <property type="term" value="F:metal ion binding"/>
    <property type="evidence" value="ECO:0007669"/>
    <property type="project" value="UniProtKB-KW"/>
</dbReference>
<dbReference type="EC" id="2.7.13.3" evidence="4"/>
<evidence type="ECO:0000256" key="2">
    <source>
        <dbReference type="ARBA" id="ARBA00001966"/>
    </source>
</evidence>
<dbReference type="GO" id="GO:0000155">
    <property type="term" value="F:phosphorelay sensor kinase activity"/>
    <property type="evidence" value="ECO:0007669"/>
    <property type="project" value="InterPro"/>
</dbReference>
<dbReference type="PANTHER" id="PTHR24421:SF58">
    <property type="entry name" value="SIGNAL TRANSDUCTION HISTIDINE-PROTEIN KINASE_PHOSPHATASE UHPB"/>
    <property type="match status" value="1"/>
</dbReference>
<dbReference type="SUPFAM" id="SSF55874">
    <property type="entry name" value="ATPase domain of HSP90 chaperone/DNA topoisomerase II/histidine kinase"/>
    <property type="match status" value="1"/>
</dbReference>
<organism evidence="18 19">
    <name type="scientific">Paraburkholderia piptadeniae</name>
    <dbReference type="NCBI Taxonomy" id="1701573"/>
    <lineage>
        <taxon>Bacteria</taxon>
        <taxon>Pseudomonadati</taxon>
        <taxon>Pseudomonadota</taxon>
        <taxon>Betaproteobacteria</taxon>
        <taxon>Burkholderiales</taxon>
        <taxon>Burkholderiaceae</taxon>
        <taxon>Paraburkholderia</taxon>
    </lineage>
</organism>
<dbReference type="InterPro" id="IPR004358">
    <property type="entry name" value="Sig_transdc_His_kin-like_C"/>
</dbReference>
<evidence type="ECO:0000256" key="6">
    <source>
        <dbReference type="ARBA" id="ARBA00022485"/>
    </source>
</evidence>
<dbReference type="PROSITE" id="PS50109">
    <property type="entry name" value="HIS_KIN"/>
    <property type="match status" value="1"/>
</dbReference>